<dbReference type="GO" id="GO:0015996">
    <property type="term" value="P:chlorophyll catabolic process"/>
    <property type="evidence" value="ECO:0007669"/>
    <property type="project" value="TreeGrafter"/>
</dbReference>
<feature type="region of interest" description="Disordered" evidence="2">
    <location>
        <begin position="760"/>
        <end position="791"/>
    </location>
</feature>
<feature type="coiled-coil region" evidence="1">
    <location>
        <begin position="1018"/>
        <end position="1180"/>
    </location>
</feature>
<name>A0A9D4TLU8_CHLVU</name>
<feature type="region of interest" description="Disordered" evidence="2">
    <location>
        <begin position="567"/>
        <end position="602"/>
    </location>
</feature>
<dbReference type="PANTHER" id="PTHR33428">
    <property type="entry name" value="CHLOROPHYLLASE-2, CHLOROPLASTIC"/>
    <property type="match status" value="1"/>
</dbReference>
<protein>
    <recommendedName>
        <fullName evidence="4">C2 NT-type domain-containing protein</fullName>
    </recommendedName>
</protein>
<feature type="signal peptide" evidence="3">
    <location>
        <begin position="1"/>
        <end position="21"/>
    </location>
</feature>
<reference evidence="5" key="1">
    <citation type="journal article" date="2019" name="Plant J.">
        <title>Chlorella vulgaris genome assembly and annotation reveals the molecular basis for metabolic acclimation to high light conditions.</title>
        <authorList>
            <person name="Cecchin M."/>
            <person name="Marcolungo L."/>
            <person name="Rossato M."/>
            <person name="Girolomoni L."/>
            <person name="Cosentino E."/>
            <person name="Cuine S."/>
            <person name="Li-Beisson Y."/>
            <person name="Delledonne M."/>
            <person name="Ballottari M."/>
        </authorList>
    </citation>
    <scope>NUCLEOTIDE SEQUENCE</scope>
    <source>
        <strain evidence="5">211/11P</strain>
    </source>
</reference>
<evidence type="ECO:0000256" key="1">
    <source>
        <dbReference type="SAM" id="Coils"/>
    </source>
</evidence>
<feature type="region of interest" description="Disordered" evidence="2">
    <location>
        <begin position="1189"/>
        <end position="1221"/>
    </location>
</feature>
<evidence type="ECO:0000256" key="3">
    <source>
        <dbReference type="SAM" id="SignalP"/>
    </source>
</evidence>
<dbReference type="GO" id="GO:0047746">
    <property type="term" value="F:chlorophyllase activity"/>
    <property type="evidence" value="ECO:0007669"/>
    <property type="project" value="TreeGrafter"/>
</dbReference>
<dbReference type="EMBL" id="SIDB01000008">
    <property type="protein sequence ID" value="KAI3429238.1"/>
    <property type="molecule type" value="Genomic_DNA"/>
</dbReference>
<feature type="chain" id="PRO_5039270083" description="C2 NT-type domain-containing protein" evidence="3">
    <location>
        <begin position="22"/>
        <end position="1405"/>
    </location>
</feature>
<keyword evidence="1" id="KW-0175">Coiled coil</keyword>
<feature type="compositionally biased region" description="Basic and acidic residues" evidence="2">
    <location>
        <begin position="1212"/>
        <end position="1221"/>
    </location>
</feature>
<keyword evidence="3" id="KW-0732">Signal</keyword>
<reference evidence="5" key="2">
    <citation type="submission" date="2020-11" db="EMBL/GenBank/DDBJ databases">
        <authorList>
            <person name="Cecchin M."/>
            <person name="Marcolungo L."/>
            <person name="Rossato M."/>
            <person name="Girolomoni L."/>
            <person name="Cosentino E."/>
            <person name="Cuine S."/>
            <person name="Li-Beisson Y."/>
            <person name="Delledonne M."/>
            <person name="Ballottari M."/>
        </authorList>
    </citation>
    <scope>NUCLEOTIDE SEQUENCE</scope>
    <source>
        <strain evidence="5">211/11P</strain>
        <tissue evidence="5">Whole cell</tissue>
    </source>
</reference>
<feature type="compositionally biased region" description="Basic residues" evidence="2">
    <location>
        <begin position="1374"/>
        <end position="1386"/>
    </location>
</feature>
<dbReference type="Pfam" id="PF07224">
    <property type="entry name" value="Chlorophyllase"/>
    <property type="match status" value="1"/>
</dbReference>
<proteinExistence type="predicted"/>
<comment type="caution">
    <text evidence="5">The sequence shown here is derived from an EMBL/GenBank/DDBJ whole genome shotgun (WGS) entry which is preliminary data.</text>
</comment>
<dbReference type="Proteomes" id="UP001055712">
    <property type="component" value="Unassembled WGS sequence"/>
</dbReference>
<dbReference type="Gene3D" id="3.40.50.1820">
    <property type="entry name" value="alpha/beta hydrolase"/>
    <property type="match status" value="1"/>
</dbReference>
<gene>
    <name evidence="5" type="ORF">D9Q98_005337</name>
</gene>
<feature type="coiled-coil region" evidence="1">
    <location>
        <begin position="853"/>
        <end position="943"/>
    </location>
</feature>
<sequence length="1405" mass="148076">MPHNVALLLILLATMAALGDGAADFSVRGPCLPRSWKLKFPVPVEMREPLQLPATLSVVATVPTRAVNAAGSSVLPFGPAPFPVLFFFNGFMNRAAWYKRLMLQVASWGVATLQYDTPFYPLITAAAEVQLFPHLLQWVTDQGSDPSSPLYSLLDMTRVTTGGHSRGGKLATLTFTGNPKLVRAAYLVDPVDVTQYAPESPANPSAIRALRESGRRVGMSAAGILSSCNPVDAGYLPMWAAAANGSWLGVLPGASHSTFIDAGCITNAAADLLCRKGGDGRRQVAALTSTPLLAWLWSQLEGQGQQEQAARQQDVTARLEAGGSAPSPLPAFFAWVSRQQQEGRIEFAVRARRVLPGGARRRAMFRKLKQGLGKGSKAKYRLDVAVSHVEGLPPGVAACRLQWARGGKVAVTKLAPATAGAVEWREELSQIATLIKLPSGSFEPKEYEFKLQAPGGGQKPPATIGKAGLDMARFAAAAGGAQAVSLTVPVPGGSATLHLVVGAAEVKGMGIDDDAMSIMTGASGLSEATPSADQDLSGFRMDSSRAMGATSLTAAAAPASVAAASLSGSARPSSTVGQELSAGRSSTGGEQQQQAQGQQLGQQEVEALRQEVATRDARLTALQRELAAAHLQLATGAGGAAAAGGSDGKVSELEQLNSRLEGEVGRLRGELAAATSAAAAATAAAAVAASTPQPTADSEGLREQLAAAQARLGELEQQAAAAEAGARSRSSSGAGSEETAAKLAVAEQKIQQLMVLAQAGSGNGGSGSSEREAALEAALADAEREAEEAEAMAREAMEMAEAAQAEVGQLRAENVAMAGELNELQQQAAEITSSSRWKEEREAKRESDWDARLKEAYKRMEESVMLAERMQRERDELEDKCAVLAAEKQAAEAKLDPGAVDQQVALEVQAATVAAEAQARIEVEALQQRLSTMEEYVEEADARRLAMAGQVAALERQLAGVRLGEEDTYLQVKAAEDRADGLSLELQYAQSEAQRLAHELALLQDVQQRGASDQQRDLADACSRADAATRQLEEARTQARQEAALAGELRSRVLLVEEELEAAKLQLMHAQQTAVVAAGAGAALGGGVEAAAARRRLDSEAEERRRAAEQRAAQLEAVSGELAGAREELADAVAQRERAEAQLAEARHSLAASASELAGLEATLRAREAQLQQAQEAQRSSAALLMATRGRSSTNGGGGGGECGEEASGQAEEERRAHEAEVARISTQLAEAQQLAQYSASEMAGLVQQLAEAQADRSEVAAKLADAREEVALLRAGPDGELRGRIERLEKEAVIQRNRAEVNALFKEEHDRIAQELVETKLVWAEAQELIVKLKRSLVKAQERSVVFSNRLTKMETKMYSSALNGTADSMTRGAKKLGSKLSLRRGSKEREAAAAAAPLPEAVE</sequence>
<feature type="region of interest" description="Disordered" evidence="2">
    <location>
        <begin position="1369"/>
        <end position="1405"/>
    </location>
</feature>
<dbReference type="SUPFAM" id="SSF53474">
    <property type="entry name" value="alpha/beta-Hydrolases"/>
    <property type="match status" value="1"/>
</dbReference>
<evidence type="ECO:0000259" key="4">
    <source>
        <dbReference type="PROSITE" id="PS51840"/>
    </source>
</evidence>
<feature type="region of interest" description="Disordered" evidence="2">
    <location>
        <begin position="716"/>
        <end position="740"/>
    </location>
</feature>
<dbReference type="InterPro" id="IPR019448">
    <property type="entry name" value="NT-C2"/>
</dbReference>
<keyword evidence="6" id="KW-1185">Reference proteome</keyword>
<feature type="compositionally biased region" description="Polar residues" evidence="2">
    <location>
        <begin position="571"/>
        <end position="587"/>
    </location>
</feature>
<dbReference type="PROSITE" id="PS51840">
    <property type="entry name" value="C2_NT"/>
    <property type="match status" value="1"/>
</dbReference>
<organism evidence="5 6">
    <name type="scientific">Chlorella vulgaris</name>
    <name type="common">Green alga</name>
    <dbReference type="NCBI Taxonomy" id="3077"/>
    <lineage>
        <taxon>Eukaryota</taxon>
        <taxon>Viridiplantae</taxon>
        <taxon>Chlorophyta</taxon>
        <taxon>core chlorophytes</taxon>
        <taxon>Trebouxiophyceae</taxon>
        <taxon>Chlorellales</taxon>
        <taxon>Chlorellaceae</taxon>
        <taxon>Chlorella clade</taxon>
        <taxon>Chlorella</taxon>
    </lineage>
</organism>
<accession>A0A9D4TLU8</accession>
<evidence type="ECO:0000313" key="5">
    <source>
        <dbReference type="EMBL" id="KAI3429238.1"/>
    </source>
</evidence>
<dbReference type="OrthoDB" id="508050at2759"/>
<dbReference type="InterPro" id="IPR017395">
    <property type="entry name" value="Chlorophyllase-like"/>
</dbReference>
<dbReference type="PANTHER" id="PTHR33428:SF14">
    <property type="entry name" value="CARBOXYLESTERASE TYPE B DOMAIN-CONTAINING PROTEIN"/>
    <property type="match status" value="1"/>
</dbReference>
<dbReference type="Pfam" id="PF10358">
    <property type="entry name" value="NT-C2"/>
    <property type="match status" value="1"/>
</dbReference>
<dbReference type="InterPro" id="IPR029058">
    <property type="entry name" value="AB_hydrolase_fold"/>
</dbReference>
<evidence type="ECO:0000313" key="6">
    <source>
        <dbReference type="Proteomes" id="UP001055712"/>
    </source>
</evidence>
<evidence type="ECO:0000256" key="2">
    <source>
        <dbReference type="SAM" id="MobiDB-lite"/>
    </source>
</evidence>
<feature type="domain" description="C2 NT-type" evidence="4">
    <location>
        <begin position="370"/>
        <end position="505"/>
    </location>
</feature>
<feature type="compositionally biased region" description="Low complexity" evidence="2">
    <location>
        <begin position="588"/>
        <end position="602"/>
    </location>
</feature>
<feature type="compositionally biased region" description="Low complexity" evidence="2">
    <location>
        <begin position="716"/>
        <end position="738"/>
    </location>
</feature>